<evidence type="ECO:0000313" key="1">
    <source>
        <dbReference type="EMBL" id="TYC55269.1"/>
    </source>
</evidence>
<gene>
    <name evidence="1" type="ORF">ETQ85_14740</name>
</gene>
<accession>A0A6C2CNX2</accession>
<protein>
    <submittedName>
        <fullName evidence="1">Uncharacterized protein</fullName>
    </submittedName>
</protein>
<keyword evidence="2" id="KW-1185">Reference proteome</keyword>
<comment type="caution">
    <text evidence="1">The sequence shown here is derived from an EMBL/GenBank/DDBJ whole genome shotgun (WGS) entry which is preliminary data.</text>
</comment>
<reference evidence="1 2" key="1">
    <citation type="submission" date="2019-01" db="EMBL/GenBank/DDBJ databases">
        <title>Zoogloea oleivorans genome sequencing and assembly.</title>
        <authorList>
            <person name="Tancsics A."/>
            <person name="Farkas M."/>
            <person name="Kriszt B."/>
            <person name="Maroti G."/>
            <person name="Horvath B."/>
        </authorList>
    </citation>
    <scope>NUCLEOTIDE SEQUENCE [LARGE SCALE GENOMIC DNA]</scope>
    <source>
        <strain evidence="1 2">Buc</strain>
    </source>
</reference>
<dbReference type="AlphaFoldDB" id="A0A6C2CNX2"/>
<dbReference type="RefSeq" id="WP_148579836.1">
    <property type="nucleotide sequence ID" value="NZ_SDKK01000013.1"/>
</dbReference>
<sequence>MHQPKVEKSALYMILPMIRELKSLGFANVRFYSYLRWVQTLMVVLYQEMPFKARTGEALVYPNLFRCEYGFDMAPKFISEREPDLNEWAGSGLSVQEIAAKFSELYLCDQQPGEGCYSEEYYPWLDSVMDICPTQAFPVTEEPVPGGPYNFGETIEFYGADEAHRESDIRRPPGLNKMLVPQQAMESAIAWDIARAKAREPSRFKMWNQKHTNSNK</sequence>
<dbReference type="Proteomes" id="UP000389128">
    <property type="component" value="Unassembled WGS sequence"/>
</dbReference>
<proteinExistence type="predicted"/>
<evidence type="ECO:0000313" key="2">
    <source>
        <dbReference type="Proteomes" id="UP000389128"/>
    </source>
</evidence>
<name>A0A6C2CNX2_9RHOO</name>
<dbReference type="EMBL" id="SDKK01000013">
    <property type="protein sequence ID" value="TYC55269.1"/>
    <property type="molecule type" value="Genomic_DNA"/>
</dbReference>
<organism evidence="1 2">
    <name type="scientific">Zoogloea oleivorans</name>
    <dbReference type="NCBI Taxonomy" id="1552750"/>
    <lineage>
        <taxon>Bacteria</taxon>
        <taxon>Pseudomonadati</taxon>
        <taxon>Pseudomonadota</taxon>
        <taxon>Betaproteobacteria</taxon>
        <taxon>Rhodocyclales</taxon>
        <taxon>Zoogloeaceae</taxon>
        <taxon>Zoogloea</taxon>
    </lineage>
</organism>